<evidence type="ECO:0000256" key="3">
    <source>
        <dbReference type="ARBA" id="ARBA00023204"/>
    </source>
</evidence>
<dbReference type="OrthoDB" id="9785707at2"/>
<accession>A0A4U1CHU3</accession>
<dbReference type="GO" id="GO:0006281">
    <property type="term" value="P:DNA repair"/>
    <property type="evidence" value="ECO:0007669"/>
    <property type="project" value="UniProtKB-KW"/>
</dbReference>
<dbReference type="GO" id="GO:0009294">
    <property type="term" value="P:DNA-mediated transformation"/>
    <property type="evidence" value="ECO:0007669"/>
    <property type="project" value="InterPro"/>
</dbReference>
<comment type="similarity">
    <text evidence="1">Belongs to the DprA/Smf family.</text>
</comment>
<dbReference type="InterPro" id="IPR003488">
    <property type="entry name" value="DprA"/>
</dbReference>
<feature type="domain" description="DprA winged helix" evidence="6">
    <location>
        <begin position="304"/>
        <end position="357"/>
    </location>
</feature>
<evidence type="ECO:0000259" key="4">
    <source>
        <dbReference type="Pfam" id="PF02481"/>
    </source>
</evidence>
<evidence type="ECO:0000259" key="5">
    <source>
        <dbReference type="Pfam" id="PF12826"/>
    </source>
</evidence>
<keyword evidence="2" id="KW-0227">DNA damage</keyword>
<evidence type="ECO:0000256" key="2">
    <source>
        <dbReference type="ARBA" id="ARBA00022763"/>
    </source>
</evidence>
<dbReference type="InterPro" id="IPR010994">
    <property type="entry name" value="RuvA_2-like"/>
</dbReference>
<dbReference type="Gene3D" id="1.10.10.10">
    <property type="entry name" value="Winged helix-like DNA-binding domain superfamily/Winged helix DNA-binding domain"/>
    <property type="match status" value="1"/>
</dbReference>
<reference evidence="7 8" key="1">
    <citation type="submission" date="2019-04" db="EMBL/GenBank/DDBJ databases">
        <title>Pedobacter sp. RP-3-15 sp. nov., isolated from Arctic soil.</title>
        <authorList>
            <person name="Dahal R.H."/>
            <person name="Kim D.-U."/>
        </authorList>
    </citation>
    <scope>NUCLEOTIDE SEQUENCE [LARGE SCALE GENOMIC DNA]</scope>
    <source>
        <strain evidence="7 8">RP-3-15</strain>
    </source>
</reference>
<dbReference type="RefSeq" id="WP_136836613.1">
    <property type="nucleotide sequence ID" value="NZ_SWBQ01000003.1"/>
</dbReference>
<dbReference type="InterPro" id="IPR041663">
    <property type="entry name" value="DisA/LigA_HHH"/>
</dbReference>
<dbReference type="SUPFAM" id="SSF47781">
    <property type="entry name" value="RuvA domain 2-like"/>
    <property type="match status" value="1"/>
</dbReference>
<dbReference type="Pfam" id="PF12826">
    <property type="entry name" value="HHH_2"/>
    <property type="match status" value="1"/>
</dbReference>
<keyword evidence="3" id="KW-0234">DNA repair</keyword>
<dbReference type="InterPro" id="IPR036388">
    <property type="entry name" value="WH-like_DNA-bd_sf"/>
</dbReference>
<dbReference type="NCBIfam" id="TIGR00732">
    <property type="entry name" value="dprA"/>
    <property type="match status" value="1"/>
</dbReference>
<feature type="domain" description="Smf/DprA SLOG" evidence="4">
    <location>
        <begin position="77"/>
        <end position="287"/>
    </location>
</feature>
<protein>
    <submittedName>
        <fullName evidence="7">DNA-protecting protein DprA</fullName>
    </submittedName>
</protein>
<dbReference type="Proteomes" id="UP000307244">
    <property type="component" value="Unassembled WGS sequence"/>
</dbReference>
<evidence type="ECO:0000259" key="6">
    <source>
        <dbReference type="Pfam" id="PF17782"/>
    </source>
</evidence>
<dbReference type="InterPro" id="IPR041614">
    <property type="entry name" value="DprA_WH"/>
</dbReference>
<comment type="caution">
    <text evidence="7">The sequence shown here is derived from an EMBL/GenBank/DDBJ whole genome shotgun (WGS) entry which is preliminary data.</text>
</comment>
<keyword evidence="8" id="KW-1185">Reference proteome</keyword>
<dbReference type="EMBL" id="SWBQ01000003">
    <property type="protein sequence ID" value="TKC06354.1"/>
    <property type="molecule type" value="Genomic_DNA"/>
</dbReference>
<feature type="domain" description="DisA/LigA helix-hairpin-helix motif" evidence="5">
    <location>
        <begin position="12"/>
        <end position="56"/>
    </location>
</feature>
<proteinExistence type="inferred from homology"/>
<dbReference type="AlphaFoldDB" id="A0A4U1CHU3"/>
<sequence>MSLIHNIALTFIPEVGHVTAKNLLGHFGSAEAIFKAKRHELLQVSGIGPQTAGHILNNNALQEAEKQLRFVEQHQVKVLFFTDDDYPKRLRNCFDAPILLYYKGTVDLNHPRIISVVGTRRATEYGRQLCRQLAEALASYNVIIVSGLAFGIDIAAHKESLANDIPTIGVLAHGLDRIYPPLHQPVAQKMALNGGLLTEFPLKTIPDKENFPQRNRIIAGISDATILVEATAKGGALITADIANSYNRDVYAFPGRATDVSSEGCNFLIKTNRAALINHTKDLIYQLGWEEMTPKKIQQIQLPLGLSEEELRVVELLKISSARIDELSIQSNIPQSKLAMYLLNLEMQGILVALPGKVYRLN</sequence>
<dbReference type="InterPro" id="IPR057666">
    <property type="entry name" value="DrpA_SLOG"/>
</dbReference>
<dbReference type="PANTHER" id="PTHR43022:SF1">
    <property type="entry name" value="PROTEIN SMF"/>
    <property type="match status" value="1"/>
</dbReference>
<dbReference type="Pfam" id="PF02481">
    <property type="entry name" value="DNA_processg_A"/>
    <property type="match status" value="1"/>
</dbReference>
<dbReference type="Gene3D" id="3.40.50.450">
    <property type="match status" value="1"/>
</dbReference>
<gene>
    <name evidence="7" type="primary">dprA</name>
    <name evidence="7" type="ORF">FA047_13675</name>
</gene>
<dbReference type="Pfam" id="PF17782">
    <property type="entry name" value="WHD_DprA"/>
    <property type="match status" value="1"/>
</dbReference>
<dbReference type="PANTHER" id="PTHR43022">
    <property type="entry name" value="PROTEIN SMF"/>
    <property type="match status" value="1"/>
</dbReference>
<organism evidence="7 8">
    <name type="scientific">Pedobacter frigoris</name>
    <dbReference type="NCBI Taxonomy" id="2571272"/>
    <lineage>
        <taxon>Bacteria</taxon>
        <taxon>Pseudomonadati</taxon>
        <taxon>Bacteroidota</taxon>
        <taxon>Sphingobacteriia</taxon>
        <taxon>Sphingobacteriales</taxon>
        <taxon>Sphingobacteriaceae</taxon>
        <taxon>Pedobacter</taxon>
    </lineage>
</organism>
<dbReference type="SUPFAM" id="SSF102405">
    <property type="entry name" value="MCP/YpsA-like"/>
    <property type="match status" value="1"/>
</dbReference>
<evidence type="ECO:0000313" key="8">
    <source>
        <dbReference type="Proteomes" id="UP000307244"/>
    </source>
</evidence>
<evidence type="ECO:0000313" key="7">
    <source>
        <dbReference type="EMBL" id="TKC06354.1"/>
    </source>
</evidence>
<evidence type="ECO:0000256" key="1">
    <source>
        <dbReference type="ARBA" id="ARBA00006525"/>
    </source>
</evidence>
<name>A0A4U1CHU3_9SPHI</name>